<dbReference type="Pfam" id="PF00134">
    <property type="entry name" value="Cyclin_N"/>
    <property type="match status" value="1"/>
</dbReference>
<dbReference type="PANTHER" id="PTHR15615:SF108">
    <property type="entry name" value="PROTEIN CNPPD1"/>
    <property type="match status" value="1"/>
</dbReference>
<feature type="transmembrane region" description="Helical" evidence="3">
    <location>
        <begin position="253"/>
        <end position="274"/>
    </location>
</feature>
<reference evidence="6" key="1">
    <citation type="submission" date="2022-11" db="UniProtKB">
        <authorList>
            <consortium name="WormBaseParasite"/>
        </authorList>
    </citation>
    <scope>IDENTIFICATION</scope>
</reference>
<dbReference type="GO" id="GO:0005634">
    <property type="term" value="C:nucleus"/>
    <property type="evidence" value="ECO:0007669"/>
    <property type="project" value="TreeGrafter"/>
</dbReference>
<dbReference type="AlphaFoldDB" id="A0A914WHG5"/>
<comment type="similarity">
    <text evidence="1">Belongs to the CNPPD1 family.</text>
</comment>
<dbReference type="PANTHER" id="PTHR15615">
    <property type="match status" value="1"/>
</dbReference>
<keyword evidence="5" id="KW-1185">Reference proteome</keyword>
<evidence type="ECO:0000313" key="6">
    <source>
        <dbReference type="WBParaSite" id="PSAMB.scaffold4023size15967.g23193.t1"/>
    </source>
</evidence>
<evidence type="ECO:0000259" key="4">
    <source>
        <dbReference type="Pfam" id="PF00134"/>
    </source>
</evidence>
<accession>A0A914WHG5</accession>
<protein>
    <recommendedName>
        <fullName evidence="2">Protein CNPPD1</fullName>
    </recommendedName>
</protein>
<dbReference type="InterPro" id="IPR006671">
    <property type="entry name" value="Cyclin_N"/>
</dbReference>
<evidence type="ECO:0000256" key="3">
    <source>
        <dbReference type="SAM" id="Phobius"/>
    </source>
</evidence>
<dbReference type="CDD" id="cd20557">
    <property type="entry name" value="CYCLIN_ScPCL1-like"/>
    <property type="match status" value="1"/>
</dbReference>
<sequence>MPLPYHRFVRTVELTGLAQYIDKNKCRCIFKQKLYSGQPSQGTALKEVSIMAPKHISYRLMRRRMRRTLNYGENRRMDHLSLPLTELAADYFDKHAPFDYLDMDYATNLSREGCVDPCTLIVALVYLDRVRLNDQQYFETTDPANLYLAALIVASKFLHDDGNADFVYNDEWAASASTTLKHVNEQEINMLNGLNWNLLVNAEDFGSALRSVESHLARKSLLSRGYATYSDLRVLSRHLAETNFLWQQFLQPLLTLFGLASLAYTATVFGLFGASLHLRGLSASTGMTSCDKPTLPI</sequence>
<dbReference type="Proteomes" id="UP000887566">
    <property type="component" value="Unplaced"/>
</dbReference>
<dbReference type="WBParaSite" id="PSAMB.scaffold4023size15967.g23193.t1">
    <property type="protein sequence ID" value="PSAMB.scaffold4023size15967.g23193.t1"/>
    <property type="gene ID" value="PSAMB.scaffold4023size15967.g23193"/>
</dbReference>
<dbReference type="InterPro" id="IPR013922">
    <property type="entry name" value="Cyclin_PHO80-like"/>
</dbReference>
<evidence type="ECO:0000256" key="1">
    <source>
        <dbReference type="ARBA" id="ARBA00038508"/>
    </source>
</evidence>
<feature type="domain" description="Cyclin N-terminal" evidence="4">
    <location>
        <begin position="106"/>
        <end position="198"/>
    </location>
</feature>
<proteinExistence type="inferred from homology"/>
<dbReference type="Gene3D" id="1.10.472.10">
    <property type="entry name" value="Cyclin-like"/>
    <property type="match status" value="1"/>
</dbReference>
<keyword evidence="3" id="KW-0812">Transmembrane</keyword>
<dbReference type="GO" id="GO:0016538">
    <property type="term" value="F:cyclin-dependent protein serine/threonine kinase regulator activity"/>
    <property type="evidence" value="ECO:0007669"/>
    <property type="project" value="TreeGrafter"/>
</dbReference>
<dbReference type="GO" id="GO:0000307">
    <property type="term" value="C:cyclin-dependent protein kinase holoenzyme complex"/>
    <property type="evidence" value="ECO:0007669"/>
    <property type="project" value="TreeGrafter"/>
</dbReference>
<organism evidence="5 6">
    <name type="scientific">Plectus sambesii</name>
    <dbReference type="NCBI Taxonomy" id="2011161"/>
    <lineage>
        <taxon>Eukaryota</taxon>
        <taxon>Metazoa</taxon>
        <taxon>Ecdysozoa</taxon>
        <taxon>Nematoda</taxon>
        <taxon>Chromadorea</taxon>
        <taxon>Plectida</taxon>
        <taxon>Plectina</taxon>
        <taxon>Plectoidea</taxon>
        <taxon>Plectidae</taxon>
        <taxon>Plectus</taxon>
    </lineage>
</organism>
<dbReference type="InterPro" id="IPR036915">
    <property type="entry name" value="Cyclin-like_sf"/>
</dbReference>
<evidence type="ECO:0000313" key="5">
    <source>
        <dbReference type="Proteomes" id="UP000887566"/>
    </source>
</evidence>
<dbReference type="GO" id="GO:0019901">
    <property type="term" value="F:protein kinase binding"/>
    <property type="evidence" value="ECO:0007669"/>
    <property type="project" value="InterPro"/>
</dbReference>
<dbReference type="SUPFAM" id="SSF47954">
    <property type="entry name" value="Cyclin-like"/>
    <property type="match status" value="1"/>
</dbReference>
<keyword evidence="3" id="KW-0472">Membrane</keyword>
<keyword evidence="3" id="KW-1133">Transmembrane helix</keyword>
<evidence type="ECO:0000256" key="2">
    <source>
        <dbReference type="ARBA" id="ARBA00040808"/>
    </source>
</evidence>
<name>A0A914WHG5_9BILA</name>